<dbReference type="GO" id="GO:0005524">
    <property type="term" value="F:ATP binding"/>
    <property type="evidence" value="ECO:0007669"/>
    <property type="project" value="UniProtKB-KW"/>
</dbReference>
<evidence type="ECO:0000313" key="7">
    <source>
        <dbReference type="EMBL" id="ACY96088.1"/>
    </source>
</evidence>
<accession>D1A3G3</accession>
<proteinExistence type="inferred from homology"/>
<comment type="function">
    <text evidence="6">Forms membrane-associated dynamic filaments that are essential for cell shape determination. Acts by regulating cell wall synthesis and cell elongation, and thus cell shape. A feedback loop between cell geometry and MreB localization may maintain elongated cell shape by targeting cell wall growth to regions of negative cell wall curvature.</text>
</comment>
<dbReference type="GO" id="GO:0000902">
    <property type="term" value="P:cell morphogenesis"/>
    <property type="evidence" value="ECO:0007669"/>
    <property type="project" value="InterPro"/>
</dbReference>
<dbReference type="PANTHER" id="PTHR42749">
    <property type="entry name" value="CELL SHAPE-DETERMINING PROTEIN MREB"/>
    <property type="match status" value="1"/>
</dbReference>
<gene>
    <name evidence="6" type="primary">mreB</name>
    <name evidence="7" type="ordered locus">Tcur_0491</name>
</gene>
<dbReference type="STRING" id="471852.Tcur_0491"/>
<dbReference type="SUPFAM" id="SSF53067">
    <property type="entry name" value="Actin-like ATPase domain"/>
    <property type="match status" value="2"/>
</dbReference>
<dbReference type="AlphaFoldDB" id="D1A3G3"/>
<keyword evidence="3 6" id="KW-0067">ATP-binding</keyword>
<keyword evidence="2 6" id="KW-0547">Nucleotide-binding</keyword>
<dbReference type="HAMAP" id="MF_02207">
    <property type="entry name" value="MreB"/>
    <property type="match status" value="1"/>
</dbReference>
<dbReference type="PANTHER" id="PTHR42749:SF1">
    <property type="entry name" value="CELL SHAPE-DETERMINING PROTEIN MREB"/>
    <property type="match status" value="1"/>
</dbReference>
<comment type="subunit">
    <text evidence="6">Forms polymers.</text>
</comment>
<dbReference type="RefSeq" id="WP_012850872.1">
    <property type="nucleotide sequence ID" value="NC_013510.1"/>
</dbReference>
<dbReference type="InterPro" id="IPR056546">
    <property type="entry name" value="MreB_MamK-like"/>
</dbReference>
<dbReference type="Gene3D" id="3.30.420.40">
    <property type="match status" value="3"/>
</dbReference>
<evidence type="ECO:0000256" key="4">
    <source>
        <dbReference type="ARBA" id="ARBA00022960"/>
    </source>
</evidence>
<organism evidence="7 8">
    <name type="scientific">Thermomonospora curvata (strain ATCC 19995 / DSM 43183 / JCM 3096 / KCTC 9072 / NBRC 15933 / NCIMB 10081 / Henssen B9)</name>
    <dbReference type="NCBI Taxonomy" id="471852"/>
    <lineage>
        <taxon>Bacteria</taxon>
        <taxon>Bacillati</taxon>
        <taxon>Actinomycetota</taxon>
        <taxon>Actinomycetes</taxon>
        <taxon>Streptosporangiales</taxon>
        <taxon>Thermomonosporaceae</taxon>
        <taxon>Thermomonospora</taxon>
    </lineage>
</organism>
<evidence type="ECO:0000256" key="6">
    <source>
        <dbReference type="HAMAP-Rule" id="MF_02207"/>
    </source>
</evidence>
<keyword evidence="8" id="KW-1185">Reference proteome</keyword>
<comment type="caution">
    <text evidence="6">Lacks conserved residue(s) required for the propagation of feature annotation.</text>
</comment>
<dbReference type="HOGENOM" id="CLU_052037_0_0_11"/>
<evidence type="ECO:0000256" key="3">
    <source>
        <dbReference type="ARBA" id="ARBA00022840"/>
    </source>
</evidence>
<dbReference type="GO" id="GO:0008360">
    <property type="term" value="P:regulation of cell shape"/>
    <property type="evidence" value="ECO:0007669"/>
    <property type="project" value="UniProtKB-UniRule"/>
</dbReference>
<evidence type="ECO:0000256" key="5">
    <source>
        <dbReference type="ARBA" id="ARBA00023458"/>
    </source>
</evidence>
<dbReference type="EMBL" id="CP001738">
    <property type="protein sequence ID" value="ACY96088.1"/>
    <property type="molecule type" value="Genomic_DNA"/>
</dbReference>
<reference evidence="7 8" key="1">
    <citation type="journal article" date="2011" name="Stand. Genomic Sci.">
        <title>Complete genome sequence of Thermomonospora curvata type strain (B9).</title>
        <authorList>
            <person name="Chertkov O."/>
            <person name="Sikorski J."/>
            <person name="Nolan M."/>
            <person name="Lapidus A."/>
            <person name="Lucas S."/>
            <person name="Del Rio T.G."/>
            <person name="Tice H."/>
            <person name="Cheng J.F."/>
            <person name="Goodwin L."/>
            <person name="Pitluck S."/>
            <person name="Liolios K."/>
            <person name="Ivanova N."/>
            <person name="Mavromatis K."/>
            <person name="Mikhailova N."/>
            <person name="Ovchinnikova G."/>
            <person name="Pati A."/>
            <person name="Chen A."/>
            <person name="Palaniappan K."/>
            <person name="Djao O.D."/>
            <person name="Land M."/>
            <person name="Hauser L."/>
            <person name="Chang Y.J."/>
            <person name="Jeffries C.D."/>
            <person name="Brettin T."/>
            <person name="Han C."/>
            <person name="Detter J.C."/>
            <person name="Rohde M."/>
            <person name="Goker M."/>
            <person name="Woyke T."/>
            <person name="Bristow J."/>
            <person name="Eisen J.A."/>
            <person name="Markowitz V."/>
            <person name="Hugenholtz P."/>
            <person name="Klenk H.P."/>
            <person name="Kyrpides N.C."/>
        </authorList>
    </citation>
    <scope>NUCLEOTIDE SEQUENCE [LARGE SCALE GENOMIC DNA]</scope>
    <source>
        <strain evidence="8">ATCC 19995 / DSM 43183 / JCM 3096 / KCTC 9072 / NBRC 15933 / NCIMB 10081 / Henssen B9</strain>
    </source>
</reference>
<comment type="similarity">
    <text evidence="5 6">Belongs to the FtsA/MreB family.</text>
</comment>
<name>D1A3G3_THECD</name>
<dbReference type="OrthoDB" id="9768127at2"/>
<evidence type="ECO:0000256" key="2">
    <source>
        <dbReference type="ARBA" id="ARBA00022741"/>
    </source>
</evidence>
<dbReference type="InterPro" id="IPR043129">
    <property type="entry name" value="ATPase_NBD"/>
</dbReference>
<comment type="subcellular location">
    <subcellularLocation>
        <location evidence="6">Cytoplasm</location>
    </subcellularLocation>
    <text evidence="6">Membrane-associated.</text>
</comment>
<keyword evidence="4 6" id="KW-0133">Cell shape</keyword>
<dbReference type="KEGG" id="tcu:Tcur_0491"/>
<dbReference type="Pfam" id="PF06723">
    <property type="entry name" value="MreB_Mbl"/>
    <property type="match status" value="1"/>
</dbReference>
<evidence type="ECO:0000313" key="8">
    <source>
        <dbReference type="Proteomes" id="UP000001918"/>
    </source>
</evidence>
<evidence type="ECO:0000256" key="1">
    <source>
        <dbReference type="ARBA" id="ARBA00022490"/>
    </source>
</evidence>
<dbReference type="PRINTS" id="PR01652">
    <property type="entry name" value="SHAPEPROTEIN"/>
</dbReference>
<keyword evidence="1 6" id="KW-0963">Cytoplasm</keyword>
<dbReference type="CDD" id="cd10225">
    <property type="entry name" value="ASKHA_NBD_MreB-like"/>
    <property type="match status" value="1"/>
</dbReference>
<dbReference type="eggNOG" id="COG1077">
    <property type="taxonomic scope" value="Bacteria"/>
</dbReference>
<dbReference type="GO" id="GO:0005737">
    <property type="term" value="C:cytoplasm"/>
    <property type="evidence" value="ECO:0007669"/>
    <property type="project" value="UniProtKB-SubCell"/>
</dbReference>
<dbReference type="Proteomes" id="UP000001918">
    <property type="component" value="Chromosome"/>
</dbReference>
<dbReference type="InterPro" id="IPR004753">
    <property type="entry name" value="MreB"/>
</dbReference>
<protein>
    <recommendedName>
        <fullName evidence="6">Cell shape-determining protein MreB</fullName>
    </recommendedName>
</protein>
<sequence length="354" mass="37384">MPLRDFPCRDTAIDPGSRTSRVHVRGRGVVAVVPSLLALCERTGQCLAAGGHALALHAEAPRGVRFVRPFEGGVPGDLEATRLMLRHLLRVAHGRRFLTTPRLAIAVPSQITDVQQRALAVAAAGAGARKLTLVPTPLAAALGAGLPVDEPPAVMIVDLGAVITDIAVISMGTLVTARTVRVGGESLDQAIVSYVRRNRSALVSIEHAATAKSRMGADGQWGYGRPPLMLTGRDPDNGLPRPVMLAPADIAAAISGPMESVIRAIRETLAGCPPEIVRDLTTNGITLTGSGARLSGLTTLLWTRTGLPARVADAPSEATVLGAARQLERARPAGHRWLSRRDRRHGFLTAPRYL</sequence>